<organism evidence="1 2">
    <name type="scientific">Streptococcus suis</name>
    <dbReference type="NCBI Taxonomy" id="1307"/>
    <lineage>
        <taxon>Bacteria</taxon>
        <taxon>Bacillati</taxon>
        <taxon>Bacillota</taxon>
        <taxon>Bacilli</taxon>
        <taxon>Lactobacillales</taxon>
        <taxon>Streptococcaceae</taxon>
        <taxon>Streptococcus</taxon>
    </lineage>
</organism>
<evidence type="ECO:0000313" key="1">
    <source>
        <dbReference type="EMBL" id="CYU54473.1"/>
    </source>
</evidence>
<accession>A0A0Z8E2G0</accession>
<gene>
    <name evidence="1" type="ORF">ERS132406_00152</name>
</gene>
<dbReference type="AlphaFoldDB" id="A0A0Z8E2G0"/>
<reference evidence="1 2" key="1">
    <citation type="submission" date="2016-02" db="EMBL/GenBank/DDBJ databases">
        <authorList>
            <consortium name="Pathogen Informatics"/>
        </authorList>
    </citation>
    <scope>NUCLEOTIDE SEQUENCE [LARGE SCALE GENOMIC DNA]</scope>
    <source>
        <strain evidence="1 2">LSS44</strain>
    </source>
</reference>
<dbReference type="Proteomes" id="UP000072083">
    <property type="component" value="Unassembled WGS sequence"/>
</dbReference>
<proteinExistence type="predicted"/>
<sequence>MYKNDIKCFYLLKKEKKYAFYYNESPMFYIKKRYKYAQDYFKGEYDDEKIYYDRLGFTGNDDPKRL</sequence>
<name>A0A0Z8E2G0_STRSU</name>
<dbReference type="EMBL" id="FIGZ01000001">
    <property type="protein sequence ID" value="CYU54473.1"/>
    <property type="molecule type" value="Genomic_DNA"/>
</dbReference>
<protein>
    <submittedName>
        <fullName evidence="1">Amino acid ABC transporter amino acid-binding protein</fullName>
    </submittedName>
</protein>
<evidence type="ECO:0000313" key="2">
    <source>
        <dbReference type="Proteomes" id="UP000072083"/>
    </source>
</evidence>